<proteinExistence type="predicted"/>
<reference evidence="2" key="1">
    <citation type="submission" date="2024-07" db="EMBL/GenBank/DDBJ databases">
        <title>Complete genome sequence of Prevotella sp. YM-2024 GTC17259.</title>
        <authorList>
            <person name="Hayashi M."/>
            <person name="Muto Y."/>
            <person name="Tanaka K."/>
            <person name="Niwa H."/>
        </authorList>
    </citation>
    <scope>NUCLEOTIDE SEQUENCE</scope>
    <source>
        <strain evidence="2">GTC17259</strain>
    </source>
</reference>
<dbReference type="InterPro" id="IPR045865">
    <property type="entry name" value="ACT-like_dom_sf"/>
</dbReference>
<accession>A0AB33J1F0</accession>
<sequence>MTINQLSIFIENKAGTLVKVLKLLKEAEIQLIASTIADTVEYGICRIICSEPLKAYKMLKDHGVSVALSDVFALELDNKPGCAADAIEIFAQENVGLTYLYSFLLNGKGVLIFRTDNAEKAKEIIILNKLAFIAEKDLSLLV</sequence>
<name>A0AB33J1F0_9BACT</name>
<protein>
    <submittedName>
        <fullName evidence="2">ACT domain-containing protein</fullName>
    </submittedName>
</protein>
<dbReference type="EMBL" id="AP035787">
    <property type="protein sequence ID" value="BFO75783.1"/>
    <property type="molecule type" value="Genomic_DNA"/>
</dbReference>
<evidence type="ECO:0000259" key="1">
    <source>
        <dbReference type="Pfam" id="PF19571"/>
    </source>
</evidence>
<organism evidence="2">
    <name type="scientific">Prevotella sp. GTC17259</name>
    <dbReference type="NCBI Taxonomy" id="3236795"/>
    <lineage>
        <taxon>Bacteria</taxon>
        <taxon>Pseudomonadati</taxon>
        <taxon>Bacteroidota</taxon>
        <taxon>Bacteroidia</taxon>
        <taxon>Bacteroidales</taxon>
        <taxon>Prevotellaceae</taxon>
        <taxon>Prevotella</taxon>
    </lineage>
</organism>
<evidence type="ECO:0000313" key="2">
    <source>
        <dbReference type="EMBL" id="BFO75783.1"/>
    </source>
</evidence>
<feature type="domain" description="ACT" evidence="1">
    <location>
        <begin position="1"/>
        <end position="141"/>
    </location>
</feature>
<dbReference type="PANTHER" id="PTHR40099:SF1">
    <property type="entry name" value="ACETOLACTATE SYNTHASE, SMALL SUBUNIT"/>
    <property type="match status" value="1"/>
</dbReference>
<dbReference type="InterPro" id="IPR045739">
    <property type="entry name" value="ACT_dom_pair"/>
</dbReference>
<dbReference type="AlphaFoldDB" id="A0AB33J1F0"/>
<dbReference type="SUPFAM" id="SSF55021">
    <property type="entry name" value="ACT-like"/>
    <property type="match status" value="2"/>
</dbReference>
<dbReference type="Gene3D" id="3.30.2130.10">
    <property type="entry name" value="VC0802-like"/>
    <property type="match status" value="1"/>
</dbReference>
<dbReference type="Pfam" id="PF19571">
    <property type="entry name" value="ACT_8"/>
    <property type="match status" value="1"/>
</dbReference>
<gene>
    <name evidence="2" type="ORF">GTC17259_08330</name>
</gene>
<dbReference type="PANTHER" id="PTHR40099">
    <property type="entry name" value="ACETOLACTATE SYNTHASE, SMALL SUBUNIT"/>
    <property type="match status" value="1"/>
</dbReference>